<feature type="compositionally biased region" description="Polar residues" evidence="1">
    <location>
        <begin position="17"/>
        <end position="28"/>
    </location>
</feature>
<feature type="compositionally biased region" description="Basic and acidic residues" evidence="1">
    <location>
        <begin position="80"/>
        <end position="106"/>
    </location>
</feature>
<gene>
    <name evidence="2" type="ORF">FA10DRAFT_264923</name>
</gene>
<dbReference type="OrthoDB" id="3367047at2759"/>
<evidence type="ECO:0000313" key="3">
    <source>
        <dbReference type="Proteomes" id="UP000245768"/>
    </source>
</evidence>
<name>A0A316Z2I0_9BASI</name>
<feature type="compositionally biased region" description="Low complexity" evidence="1">
    <location>
        <begin position="199"/>
        <end position="214"/>
    </location>
</feature>
<dbReference type="InParanoid" id="A0A316Z2I0"/>
<evidence type="ECO:0000256" key="1">
    <source>
        <dbReference type="SAM" id="MobiDB-lite"/>
    </source>
</evidence>
<dbReference type="RefSeq" id="XP_025381583.1">
    <property type="nucleotide sequence ID" value="XM_025520845.1"/>
</dbReference>
<feature type="region of interest" description="Disordered" evidence="1">
    <location>
        <begin position="323"/>
        <end position="469"/>
    </location>
</feature>
<keyword evidence="3" id="KW-1185">Reference proteome</keyword>
<sequence length="469" mass="49488">MTATPNPYPSFDAAPQSLGSASAPTYYSSLAAPSETQPTRPPQGEFSFQPPVSGLDSAHPDGGAHDSAAFARLAKAQRQQQDEQRRLLTGEMEARSSSDGSRDHVEGPATKKRRGVAGTIVDGALNAALYTGAAAITAYSLWSSWGRRPEEDEDEARVAARASNNDSVEKLPPGGLEEPPPPYAFPASSSRAKVPETPLSPSAASSSSAMFSSPRNNTVFVSSSSRRRRPAFASHRSARSQQLPKRPKASTLFQQDSMDTSQQQASSTNDDGGSVSKDSNERVDEDEDDDDEMYRRFQSKMTSLIAEGQAALTAKVDLGNMDIEEDPLLSGGMTPSRSEPVLPSSSTTPTYKQRTNNFHEGPSTPTAAGAKRSTSSQFYGGYDGGPPTPSFSSPFRSGPGQDQPFVFGSNAPDPRASVFSGGFGPTSSSSNPLFSASSSSSAAGSTPSRIPRAGYRASSTAPPRRLARP</sequence>
<evidence type="ECO:0000313" key="2">
    <source>
        <dbReference type="EMBL" id="PWN94385.1"/>
    </source>
</evidence>
<organism evidence="2 3">
    <name type="scientific">Acaromyces ingoldii</name>
    <dbReference type="NCBI Taxonomy" id="215250"/>
    <lineage>
        <taxon>Eukaryota</taxon>
        <taxon>Fungi</taxon>
        <taxon>Dikarya</taxon>
        <taxon>Basidiomycota</taxon>
        <taxon>Ustilaginomycotina</taxon>
        <taxon>Exobasidiomycetes</taxon>
        <taxon>Exobasidiales</taxon>
        <taxon>Cryptobasidiaceae</taxon>
        <taxon>Acaromyces</taxon>
    </lineage>
</organism>
<feature type="compositionally biased region" description="Polar residues" evidence="1">
    <location>
        <begin position="333"/>
        <end position="378"/>
    </location>
</feature>
<feature type="compositionally biased region" description="Polar residues" evidence="1">
    <location>
        <begin position="251"/>
        <end position="271"/>
    </location>
</feature>
<proteinExistence type="predicted"/>
<dbReference type="AlphaFoldDB" id="A0A316Z2I0"/>
<dbReference type="STRING" id="215250.A0A316Z2I0"/>
<accession>A0A316Z2I0</accession>
<feature type="region of interest" description="Disordered" evidence="1">
    <location>
        <begin position="1"/>
        <end position="117"/>
    </location>
</feature>
<dbReference type="Proteomes" id="UP000245768">
    <property type="component" value="Unassembled WGS sequence"/>
</dbReference>
<dbReference type="GeneID" id="37042761"/>
<reference evidence="2" key="1">
    <citation type="journal article" date="2018" name="Mol. Biol. Evol.">
        <title>Broad Genomic Sampling Reveals a Smut Pathogenic Ancestry of the Fungal Clade Ustilaginomycotina.</title>
        <authorList>
            <person name="Kijpornyongpan T."/>
            <person name="Mondo S.J."/>
            <person name="Barry K."/>
            <person name="Sandor L."/>
            <person name="Lee J."/>
            <person name="Lipzen A."/>
            <person name="Pangilinan J."/>
            <person name="LaButti K."/>
            <person name="Hainaut M."/>
            <person name="Henrissat B."/>
            <person name="Grigoriev I.V."/>
            <person name="Spatafora J.W."/>
            <person name="Aime M.C."/>
        </authorList>
    </citation>
    <scope>NUCLEOTIDE SEQUENCE [LARGE SCALE GENOMIC DNA]</scope>
    <source>
        <strain evidence="2">MCA 4198</strain>
    </source>
</reference>
<feature type="compositionally biased region" description="Low complexity" evidence="1">
    <location>
        <begin position="390"/>
        <end position="400"/>
    </location>
</feature>
<feature type="compositionally biased region" description="Acidic residues" evidence="1">
    <location>
        <begin position="283"/>
        <end position="292"/>
    </location>
</feature>
<feature type="region of interest" description="Disordered" evidence="1">
    <location>
        <begin position="147"/>
        <end position="296"/>
    </location>
</feature>
<feature type="compositionally biased region" description="Low complexity" evidence="1">
    <location>
        <begin position="417"/>
        <end position="448"/>
    </location>
</feature>
<dbReference type="EMBL" id="KZ819634">
    <property type="protein sequence ID" value="PWN94385.1"/>
    <property type="molecule type" value="Genomic_DNA"/>
</dbReference>
<protein>
    <submittedName>
        <fullName evidence="2">Uncharacterized protein</fullName>
    </submittedName>
</protein>